<name>A0A8R7REJ7_TRIUA</name>
<keyword evidence="2" id="KW-1185">Reference proteome</keyword>
<reference evidence="1" key="2">
    <citation type="submission" date="2022-06" db="UniProtKB">
        <authorList>
            <consortium name="EnsemblPlants"/>
        </authorList>
    </citation>
    <scope>IDENTIFICATION</scope>
</reference>
<dbReference type="Gramene" id="TuG1812S0002046200.01.T01">
    <property type="protein sequence ID" value="TuG1812S0002046200.01.T01.s_cds40211"/>
    <property type="gene ID" value="TuG1812S0002046200.01"/>
</dbReference>
<sequence>MRKKTSLPTTTTDSTSHITWYTTFSYTTASTFRRGRHRSADKKPTARAFELERAGVPPLTPFPLPAAFPAGIGAGAPLTPLQLSSASLSIGSDVPLALLRRPAADFLGIARFRIHSATLPRAIKSIQVERFPLDRVSCFLLLACLL</sequence>
<dbReference type="AlphaFoldDB" id="A0A8R7REJ7"/>
<organism evidence="1 2">
    <name type="scientific">Triticum urartu</name>
    <name type="common">Red wild einkorn</name>
    <name type="synonym">Crithodium urartu</name>
    <dbReference type="NCBI Taxonomy" id="4572"/>
    <lineage>
        <taxon>Eukaryota</taxon>
        <taxon>Viridiplantae</taxon>
        <taxon>Streptophyta</taxon>
        <taxon>Embryophyta</taxon>
        <taxon>Tracheophyta</taxon>
        <taxon>Spermatophyta</taxon>
        <taxon>Magnoliopsida</taxon>
        <taxon>Liliopsida</taxon>
        <taxon>Poales</taxon>
        <taxon>Poaceae</taxon>
        <taxon>BOP clade</taxon>
        <taxon>Pooideae</taxon>
        <taxon>Triticodae</taxon>
        <taxon>Triticeae</taxon>
        <taxon>Triticinae</taxon>
        <taxon>Triticum</taxon>
    </lineage>
</organism>
<proteinExistence type="predicted"/>
<evidence type="ECO:0000313" key="1">
    <source>
        <dbReference type="EnsemblPlants" id="TuG1812S0002046200.01.T01.s_cds40211"/>
    </source>
</evidence>
<dbReference type="EnsemblPlants" id="TuG1812S0002046200.01.T01">
    <property type="protein sequence ID" value="TuG1812S0002046200.01.T01.s_cds40211"/>
    <property type="gene ID" value="TuG1812S0002046200.01"/>
</dbReference>
<evidence type="ECO:0000313" key="2">
    <source>
        <dbReference type="Proteomes" id="UP000015106"/>
    </source>
</evidence>
<dbReference type="Proteomes" id="UP000015106">
    <property type="component" value="Unassembled WGS sequence"/>
</dbReference>
<accession>A0A8R7REJ7</accession>
<protein>
    <submittedName>
        <fullName evidence="1">Uncharacterized protein</fullName>
    </submittedName>
</protein>
<reference evidence="2" key="1">
    <citation type="journal article" date="2013" name="Nature">
        <title>Draft genome of the wheat A-genome progenitor Triticum urartu.</title>
        <authorList>
            <person name="Ling H.Q."/>
            <person name="Zhao S."/>
            <person name="Liu D."/>
            <person name="Wang J."/>
            <person name="Sun H."/>
            <person name="Zhang C."/>
            <person name="Fan H."/>
            <person name="Li D."/>
            <person name="Dong L."/>
            <person name="Tao Y."/>
            <person name="Gao C."/>
            <person name="Wu H."/>
            <person name="Li Y."/>
            <person name="Cui Y."/>
            <person name="Guo X."/>
            <person name="Zheng S."/>
            <person name="Wang B."/>
            <person name="Yu K."/>
            <person name="Liang Q."/>
            <person name="Yang W."/>
            <person name="Lou X."/>
            <person name="Chen J."/>
            <person name="Feng M."/>
            <person name="Jian J."/>
            <person name="Zhang X."/>
            <person name="Luo G."/>
            <person name="Jiang Y."/>
            <person name="Liu J."/>
            <person name="Wang Z."/>
            <person name="Sha Y."/>
            <person name="Zhang B."/>
            <person name="Wu H."/>
            <person name="Tang D."/>
            <person name="Shen Q."/>
            <person name="Xue P."/>
            <person name="Zou S."/>
            <person name="Wang X."/>
            <person name="Liu X."/>
            <person name="Wang F."/>
            <person name="Yang Y."/>
            <person name="An X."/>
            <person name="Dong Z."/>
            <person name="Zhang K."/>
            <person name="Zhang X."/>
            <person name="Luo M.C."/>
            <person name="Dvorak J."/>
            <person name="Tong Y."/>
            <person name="Wang J."/>
            <person name="Yang H."/>
            <person name="Li Z."/>
            <person name="Wang D."/>
            <person name="Zhang A."/>
            <person name="Wang J."/>
        </authorList>
    </citation>
    <scope>NUCLEOTIDE SEQUENCE</scope>
    <source>
        <strain evidence="2">cv. G1812</strain>
    </source>
</reference>